<dbReference type="KEGG" id="dwd:DSCW_33260"/>
<dbReference type="PANTHER" id="PTHR43545">
    <property type="entry name" value="FORMATE DEHYDROGENASE, NITRATE-INDUCIBLE, IRON-SULFUR SUBUNIT"/>
    <property type="match status" value="1"/>
</dbReference>
<keyword evidence="7" id="KW-1133">Transmembrane helix</keyword>
<evidence type="ECO:0000313" key="10">
    <source>
        <dbReference type="Proteomes" id="UP000427769"/>
    </source>
</evidence>
<keyword evidence="6" id="KW-0411">Iron-sulfur</keyword>
<dbReference type="InterPro" id="IPR051555">
    <property type="entry name" value="FDH_Electron_Transfer_Unit"/>
</dbReference>
<evidence type="ECO:0000256" key="5">
    <source>
        <dbReference type="ARBA" id="ARBA00023004"/>
    </source>
</evidence>
<evidence type="ECO:0000259" key="8">
    <source>
        <dbReference type="PROSITE" id="PS51379"/>
    </source>
</evidence>
<proteinExistence type="predicted"/>
<accession>A0A5K7Z6S2</accession>
<evidence type="ECO:0000256" key="2">
    <source>
        <dbReference type="ARBA" id="ARBA00022485"/>
    </source>
</evidence>
<dbReference type="PROSITE" id="PS51379">
    <property type="entry name" value="4FE4S_FER_2"/>
    <property type="match status" value="3"/>
</dbReference>
<comment type="subcellular location">
    <subcellularLocation>
        <location evidence="1">Cell envelope</location>
    </subcellularLocation>
</comment>
<dbReference type="PANTHER" id="PTHR43545:SF4">
    <property type="entry name" value="IRON-SULFUR PROTEIN"/>
    <property type="match status" value="1"/>
</dbReference>
<evidence type="ECO:0000256" key="3">
    <source>
        <dbReference type="ARBA" id="ARBA00022723"/>
    </source>
</evidence>
<dbReference type="RefSeq" id="WP_155304786.1">
    <property type="nucleotide sequence ID" value="NZ_AP021875.1"/>
</dbReference>
<dbReference type="InterPro" id="IPR017896">
    <property type="entry name" value="4Fe4S_Fe-S-bd"/>
</dbReference>
<feature type="transmembrane region" description="Helical" evidence="7">
    <location>
        <begin position="294"/>
        <end position="314"/>
    </location>
</feature>
<dbReference type="OrthoDB" id="9789030at2"/>
<keyword evidence="10" id="KW-1185">Reference proteome</keyword>
<evidence type="ECO:0000256" key="1">
    <source>
        <dbReference type="ARBA" id="ARBA00004196"/>
    </source>
</evidence>
<keyword evidence="7" id="KW-0812">Transmembrane</keyword>
<dbReference type="SUPFAM" id="SSF54862">
    <property type="entry name" value="4Fe-4S ferredoxins"/>
    <property type="match status" value="1"/>
</dbReference>
<dbReference type="InterPro" id="IPR006311">
    <property type="entry name" value="TAT_signal"/>
</dbReference>
<reference evidence="9 10" key="1">
    <citation type="submission" date="2019-11" db="EMBL/GenBank/DDBJ databases">
        <title>Comparative genomics of hydrocarbon-degrading Desulfosarcina strains.</title>
        <authorList>
            <person name="Watanabe M."/>
            <person name="Kojima H."/>
            <person name="Fukui M."/>
        </authorList>
    </citation>
    <scope>NUCLEOTIDE SEQUENCE [LARGE SCALE GENOMIC DNA]</scope>
    <source>
        <strain evidence="9 10">PP31</strain>
    </source>
</reference>
<feature type="domain" description="4Fe-4S ferredoxin-type" evidence="8">
    <location>
        <begin position="117"/>
        <end position="149"/>
    </location>
</feature>
<evidence type="ECO:0000256" key="6">
    <source>
        <dbReference type="ARBA" id="ARBA00023014"/>
    </source>
</evidence>
<keyword evidence="2" id="KW-0004">4Fe-4S</keyword>
<feature type="domain" description="4Fe-4S ferredoxin-type" evidence="8">
    <location>
        <begin position="39"/>
        <end position="69"/>
    </location>
</feature>
<keyword evidence="5" id="KW-0408">Iron</keyword>
<dbReference type="AlphaFoldDB" id="A0A5K7Z6S2"/>
<dbReference type="EMBL" id="AP021875">
    <property type="protein sequence ID" value="BBO75909.1"/>
    <property type="molecule type" value="Genomic_DNA"/>
</dbReference>
<dbReference type="PROSITE" id="PS51318">
    <property type="entry name" value="TAT"/>
    <property type="match status" value="1"/>
</dbReference>
<sequence length="328" mass="35511">MSASISRRSFIKAGMFTAGAVAASGFPRPRMAHAADAELCTLLDLGKCIACGACVEACREVNEEKFPQPEGPMPDMLPRSKVKIADWSSEEKQAVDDRLTPYNWLFIQEAYGEYNGEEFEINIPRRCMHCRNAPCSNLCPFGAAFAQENGIVRIHPDICMGGAKCKAVCPWHIPERQSGVGLHLELLPQYAGNGVMYKCDRCYNRIAKGELPACIEACPEDVQQIGPRREIVEKAHRLAEETNGFIYGETENGGTNTIYVSPVPFEVLNRAIDKGPGSPHLDPVPDAMTSANNMALALAVAPVAGAAGAVLRFLSLGGNDTRGKGAQR</sequence>
<dbReference type="GO" id="GO:0051539">
    <property type="term" value="F:4 iron, 4 sulfur cluster binding"/>
    <property type="evidence" value="ECO:0007669"/>
    <property type="project" value="UniProtKB-KW"/>
</dbReference>
<dbReference type="Gene3D" id="3.30.70.20">
    <property type="match status" value="2"/>
</dbReference>
<dbReference type="GO" id="GO:0030313">
    <property type="term" value="C:cell envelope"/>
    <property type="evidence" value="ECO:0007669"/>
    <property type="project" value="UniProtKB-SubCell"/>
</dbReference>
<dbReference type="GO" id="GO:0046872">
    <property type="term" value="F:metal ion binding"/>
    <property type="evidence" value="ECO:0007669"/>
    <property type="project" value="UniProtKB-KW"/>
</dbReference>
<keyword evidence="7" id="KW-0472">Membrane</keyword>
<feature type="domain" description="4Fe-4S ferredoxin-type" evidence="8">
    <location>
        <begin position="150"/>
        <end position="179"/>
    </location>
</feature>
<protein>
    <recommendedName>
        <fullName evidence="8">4Fe-4S ferredoxin-type domain-containing protein</fullName>
    </recommendedName>
</protein>
<name>A0A5K7Z6S2_9BACT</name>
<evidence type="ECO:0000256" key="4">
    <source>
        <dbReference type="ARBA" id="ARBA00022737"/>
    </source>
</evidence>
<keyword evidence="4" id="KW-0677">Repeat</keyword>
<dbReference type="Pfam" id="PF13247">
    <property type="entry name" value="Fer4_11"/>
    <property type="match status" value="1"/>
</dbReference>
<evidence type="ECO:0000313" key="9">
    <source>
        <dbReference type="EMBL" id="BBO75909.1"/>
    </source>
</evidence>
<dbReference type="Proteomes" id="UP000427769">
    <property type="component" value="Chromosome"/>
</dbReference>
<evidence type="ECO:0000256" key="7">
    <source>
        <dbReference type="SAM" id="Phobius"/>
    </source>
</evidence>
<gene>
    <name evidence="9" type="ORF">DSCW_33260</name>
</gene>
<keyword evidence="3" id="KW-0479">Metal-binding</keyword>
<organism evidence="9 10">
    <name type="scientific">Desulfosarcina widdelii</name>
    <dbReference type="NCBI Taxonomy" id="947919"/>
    <lineage>
        <taxon>Bacteria</taxon>
        <taxon>Pseudomonadati</taxon>
        <taxon>Thermodesulfobacteriota</taxon>
        <taxon>Desulfobacteria</taxon>
        <taxon>Desulfobacterales</taxon>
        <taxon>Desulfosarcinaceae</taxon>
        <taxon>Desulfosarcina</taxon>
    </lineage>
</organism>